<comment type="caution">
    <text evidence="3">The sequence shown here is derived from an EMBL/GenBank/DDBJ whole genome shotgun (WGS) entry which is preliminary data.</text>
</comment>
<evidence type="ECO:0000313" key="3">
    <source>
        <dbReference type="EMBL" id="TQV98389.1"/>
    </source>
</evidence>
<evidence type="ECO:0000256" key="2">
    <source>
        <dbReference type="SAM" id="SignalP"/>
    </source>
</evidence>
<accession>A0A545W6J6</accession>
<name>A0A545W6J6_9HYPO</name>
<feature type="transmembrane region" description="Helical" evidence="1">
    <location>
        <begin position="166"/>
        <end position="185"/>
    </location>
</feature>
<keyword evidence="1" id="KW-1133">Transmembrane helix</keyword>
<feature type="transmembrane region" description="Helical" evidence="1">
    <location>
        <begin position="191"/>
        <end position="211"/>
    </location>
</feature>
<dbReference type="EMBL" id="SPUK01000003">
    <property type="protein sequence ID" value="TQV98389.1"/>
    <property type="molecule type" value="Genomic_DNA"/>
</dbReference>
<reference evidence="3 4" key="1">
    <citation type="journal article" date="2019" name="Appl. Microbiol. Biotechnol.">
        <title>Genome sequence of Isaria javanica and comparative genome analysis insights into family S53 peptidase evolution in fungal entomopathogens.</title>
        <authorList>
            <person name="Lin R."/>
            <person name="Zhang X."/>
            <person name="Xin B."/>
            <person name="Zou M."/>
            <person name="Gao Y."/>
            <person name="Qin F."/>
            <person name="Hu Q."/>
            <person name="Xie B."/>
            <person name="Cheng X."/>
        </authorList>
    </citation>
    <scope>NUCLEOTIDE SEQUENCE [LARGE SCALE GENOMIC DNA]</scope>
    <source>
        <strain evidence="3 4">IJ1G</strain>
    </source>
</reference>
<evidence type="ECO:0000313" key="4">
    <source>
        <dbReference type="Proteomes" id="UP000315783"/>
    </source>
</evidence>
<feature type="chain" id="PRO_5022133743" evidence="2">
    <location>
        <begin position="18"/>
        <end position="217"/>
    </location>
</feature>
<organism evidence="3 4">
    <name type="scientific">Cordyceps javanica</name>
    <dbReference type="NCBI Taxonomy" id="43265"/>
    <lineage>
        <taxon>Eukaryota</taxon>
        <taxon>Fungi</taxon>
        <taxon>Dikarya</taxon>
        <taxon>Ascomycota</taxon>
        <taxon>Pezizomycotina</taxon>
        <taxon>Sordariomycetes</taxon>
        <taxon>Hypocreomycetidae</taxon>
        <taxon>Hypocreales</taxon>
        <taxon>Cordycipitaceae</taxon>
        <taxon>Cordyceps</taxon>
    </lineage>
</organism>
<keyword evidence="4" id="KW-1185">Reference proteome</keyword>
<dbReference type="Proteomes" id="UP000315783">
    <property type="component" value="Unassembled WGS sequence"/>
</dbReference>
<keyword evidence="2" id="KW-0732">Signal</keyword>
<keyword evidence="1" id="KW-0472">Membrane</keyword>
<gene>
    <name evidence="3" type="ORF">IF1G_02469</name>
</gene>
<keyword evidence="1" id="KW-0812">Transmembrane</keyword>
<feature type="signal peptide" evidence="2">
    <location>
        <begin position="1"/>
        <end position="17"/>
    </location>
</feature>
<protein>
    <submittedName>
        <fullName evidence="3">Uncharacterized protein</fullName>
    </submittedName>
</protein>
<sequence length="217" mass="21901">MKAIFFSLAALALTAFAAPAVQDGAVLVTTVATENAGSIDKRENSGAADIIKALTEGNNNIKDITGSINSTLADVQSGKTSKEEASKQTNDDLQNLLDELAGIFNQVLNKVGIATTKGEFQTILNEAGTLLSEVLSTVKVLLTLLGALPALNSVVQSVLNLLSKILVALTVALGTVIVPGLLAILSPLLAALGAGLVGPILNVVAGLVAGISPPVGA</sequence>
<dbReference type="AlphaFoldDB" id="A0A545W6J6"/>
<evidence type="ECO:0000256" key="1">
    <source>
        <dbReference type="SAM" id="Phobius"/>
    </source>
</evidence>
<proteinExistence type="predicted"/>
<dbReference type="OrthoDB" id="4870638at2759"/>